<feature type="compositionally biased region" description="Basic and acidic residues" evidence="1">
    <location>
        <begin position="103"/>
        <end position="112"/>
    </location>
</feature>
<accession>A0A409YCD1</accession>
<evidence type="ECO:0000313" key="3">
    <source>
        <dbReference type="Proteomes" id="UP000284706"/>
    </source>
</evidence>
<evidence type="ECO:0000313" key="2">
    <source>
        <dbReference type="EMBL" id="PPR00665.1"/>
    </source>
</evidence>
<gene>
    <name evidence="2" type="ORF">CVT26_012322</name>
</gene>
<dbReference type="EMBL" id="NHYE01000992">
    <property type="protein sequence ID" value="PPR00665.1"/>
    <property type="molecule type" value="Genomic_DNA"/>
</dbReference>
<dbReference type="Proteomes" id="UP000284706">
    <property type="component" value="Unassembled WGS sequence"/>
</dbReference>
<comment type="caution">
    <text evidence="2">The sequence shown here is derived from an EMBL/GenBank/DDBJ whole genome shotgun (WGS) entry which is preliminary data.</text>
</comment>
<proteinExistence type="predicted"/>
<dbReference type="InParanoid" id="A0A409YCD1"/>
<name>A0A409YCD1_9AGAR</name>
<dbReference type="OrthoDB" id="3217196at2759"/>
<sequence length="122" mass="13649">MTAVADIEEAIYLHREAISLCSTSHLAHSELVECLIKDLELHFTETQSGQSLDEAIMLYQQLADLPADKAKKHSWVLEGLSKKLQHFFALHNNPQDLKEVDEMDDSLTRDQDSTVTSAKAGV</sequence>
<organism evidence="2 3">
    <name type="scientific">Gymnopilus dilepis</name>
    <dbReference type="NCBI Taxonomy" id="231916"/>
    <lineage>
        <taxon>Eukaryota</taxon>
        <taxon>Fungi</taxon>
        <taxon>Dikarya</taxon>
        <taxon>Basidiomycota</taxon>
        <taxon>Agaricomycotina</taxon>
        <taxon>Agaricomycetes</taxon>
        <taxon>Agaricomycetidae</taxon>
        <taxon>Agaricales</taxon>
        <taxon>Agaricineae</taxon>
        <taxon>Hymenogastraceae</taxon>
        <taxon>Gymnopilus</taxon>
    </lineage>
</organism>
<feature type="compositionally biased region" description="Polar residues" evidence="1">
    <location>
        <begin position="113"/>
        <end position="122"/>
    </location>
</feature>
<evidence type="ECO:0000256" key="1">
    <source>
        <dbReference type="SAM" id="MobiDB-lite"/>
    </source>
</evidence>
<reference evidence="2 3" key="1">
    <citation type="journal article" date="2018" name="Evol. Lett.">
        <title>Horizontal gene cluster transfer increased hallucinogenic mushroom diversity.</title>
        <authorList>
            <person name="Reynolds H.T."/>
            <person name="Vijayakumar V."/>
            <person name="Gluck-Thaler E."/>
            <person name="Korotkin H.B."/>
            <person name="Matheny P.B."/>
            <person name="Slot J.C."/>
        </authorList>
    </citation>
    <scope>NUCLEOTIDE SEQUENCE [LARGE SCALE GENOMIC DNA]</scope>
    <source>
        <strain evidence="2 3">SRW20</strain>
    </source>
</reference>
<dbReference type="AlphaFoldDB" id="A0A409YCD1"/>
<keyword evidence="3" id="KW-1185">Reference proteome</keyword>
<feature type="region of interest" description="Disordered" evidence="1">
    <location>
        <begin position="103"/>
        <end position="122"/>
    </location>
</feature>
<protein>
    <submittedName>
        <fullName evidence="2">Uncharacterized protein</fullName>
    </submittedName>
</protein>